<keyword evidence="1" id="KW-0812">Transmembrane</keyword>
<evidence type="ECO:0000313" key="3">
    <source>
        <dbReference type="EMBL" id="GIF76987.1"/>
    </source>
</evidence>
<dbReference type="NCBIfam" id="TIGR00254">
    <property type="entry name" value="GGDEF"/>
    <property type="match status" value="1"/>
</dbReference>
<proteinExistence type="predicted"/>
<organism evidence="3 4">
    <name type="scientific">Asanoa siamensis</name>
    <dbReference type="NCBI Taxonomy" id="926357"/>
    <lineage>
        <taxon>Bacteria</taxon>
        <taxon>Bacillati</taxon>
        <taxon>Actinomycetota</taxon>
        <taxon>Actinomycetes</taxon>
        <taxon>Micromonosporales</taxon>
        <taxon>Micromonosporaceae</taxon>
        <taxon>Asanoa</taxon>
    </lineage>
</organism>
<dbReference type="PANTHER" id="PTHR46663:SF2">
    <property type="entry name" value="GGDEF DOMAIN-CONTAINING PROTEIN"/>
    <property type="match status" value="1"/>
</dbReference>
<keyword evidence="1" id="KW-0472">Membrane</keyword>
<sequence>MEPVFRQRKELELGILAARAIAIIMILIGRFAITPRLGGDAIWATGFTFVAVGVLAAGSALGVLALIRFREPGYSALGVAQLVLDFVAISGIVALSAATPSSLSWPVLAIPIIEAAVRRSLSAALVMWLALSGVYILLWLNLYNNVSKPHPSLVIGLGLILAVLGGLNTRSRNRQVDALHLLQSWFRYQACHDSMTGLGNRALLNTIEPEFSENHAVAAIVIDLNGFKQINDDLGHSAGDAVLVEVAERLKKIVRGPDIIVRLGGDEFALLLRDVTREEADAVARRTTADISTPMLLDGRNVAVGASIGIATSSMPGTASVELLLRQADVAMYNAKHGSRRRFGDR</sequence>
<comment type="caution">
    <text evidence="3">The sequence shown here is derived from an EMBL/GenBank/DDBJ whole genome shotgun (WGS) entry which is preliminary data.</text>
</comment>
<dbReference type="SMART" id="SM00267">
    <property type="entry name" value="GGDEF"/>
    <property type="match status" value="1"/>
</dbReference>
<name>A0ABQ4D1K3_9ACTN</name>
<accession>A0ABQ4D1K3</accession>
<dbReference type="InterPro" id="IPR000160">
    <property type="entry name" value="GGDEF_dom"/>
</dbReference>
<dbReference type="Pfam" id="PF00990">
    <property type="entry name" value="GGDEF"/>
    <property type="match status" value="1"/>
</dbReference>
<evidence type="ECO:0000259" key="2">
    <source>
        <dbReference type="PROSITE" id="PS50887"/>
    </source>
</evidence>
<dbReference type="Gene3D" id="3.30.70.270">
    <property type="match status" value="1"/>
</dbReference>
<feature type="transmembrane region" description="Helical" evidence="1">
    <location>
        <begin position="45"/>
        <end position="67"/>
    </location>
</feature>
<dbReference type="PANTHER" id="PTHR46663">
    <property type="entry name" value="DIGUANYLATE CYCLASE DGCT-RELATED"/>
    <property type="match status" value="1"/>
</dbReference>
<evidence type="ECO:0000313" key="4">
    <source>
        <dbReference type="Proteomes" id="UP000604117"/>
    </source>
</evidence>
<dbReference type="PROSITE" id="PS50887">
    <property type="entry name" value="GGDEF"/>
    <property type="match status" value="1"/>
</dbReference>
<feature type="transmembrane region" description="Helical" evidence="1">
    <location>
        <begin position="149"/>
        <end position="167"/>
    </location>
</feature>
<dbReference type="RefSeq" id="WP_203717847.1">
    <property type="nucleotide sequence ID" value="NZ_BONE01000075.1"/>
</dbReference>
<keyword evidence="1" id="KW-1133">Transmembrane helix</keyword>
<dbReference type="InterPro" id="IPR029787">
    <property type="entry name" value="Nucleotide_cyclase"/>
</dbReference>
<dbReference type="InterPro" id="IPR043128">
    <property type="entry name" value="Rev_trsase/Diguanyl_cyclase"/>
</dbReference>
<feature type="domain" description="GGDEF" evidence="2">
    <location>
        <begin position="215"/>
        <end position="346"/>
    </location>
</feature>
<dbReference type="EMBL" id="BONE01000075">
    <property type="protein sequence ID" value="GIF76987.1"/>
    <property type="molecule type" value="Genomic_DNA"/>
</dbReference>
<feature type="transmembrane region" description="Helical" evidence="1">
    <location>
        <begin position="12"/>
        <end position="33"/>
    </location>
</feature>
<feature type="transmembrane region" description="Helical" evidence="1">
    <location>
        <begin position="124"/>
        <end position="143"/>
    </location>
</feature>
<gene>
    <name evidence="3" type="ORF">Asi02nite_65050</name>
</gene>
<reference evidence="3 4" key="1">
    <citation type="submission" date="2021-01" db="EMBL/GenBank/DDBJ databases">
        <title>Whole genome shotgun sequence of Asanoa siamensis NBRC 107932.</title>
        <authorList>
            <person name="Komaki H."/>
            <person name="Tamura T."/>
        </authorList>
    </citation>
    <scope>NUCLEOTIDE SEQUENCE [LARGE SCALE GENOMIC DNA]</scope>
    <source>
        <strain evidence="3 4">NBRC 107932</strain>
    </source>
</reference>
<dbReference type="CDD" id="cd01949">
    <property type="entry name" value="GGDEF"/>
    <property type="match status" value="1"/>
</dbReference>
<keyword evidence="4" id="KW-1185">Reference proteome</keyword>
<dbReference type="Proteomes" id="UP000604117">
    <property type="component" value="Unassembled WGS sequence"/>
</dbReference>
<evidence type="ECO:0000256" key="1">
    <source>
        <dbReference type="SAM" id="Phobius"/>
    </source>
</evidence>
<dbReference type="SUPFAM" id="SSF55073">
    <property type="entry name" value="Nucleotide cyclase"/>
    <property type="match status" value="1"/>
</dbReference>
<protein>
    <recommendedName>
        <fullName evidence="2">GGDEF domain-containing protein</fullName>
    </recommendedName>
</protein>
<dbReference type="InterPro" id="IPR052163">
    <property type="entry name" value="DGC-Regulatory_Protein"/>
</dbReference>